<evidence type="ECO:0000256" key="4">
    <source>
        <dbReference type="ARBA" id="ARBA00011245"/>
    </source>
</evidence>
<dbReference type="InterPro" id="IPR000573">
    <property type="entry name" value="AconitaseA/IPMdHydase_ssu_swvl"/>
</dbReference>
<dbReference type="Gene3D" id="6.10.190.10">
    <property type="match status" value="1"/>
</dbReference>
<dbReference type="UniPathway" id="UPA00223"/>
<evidence type="ECO:0000256" key="3">
    <source>
        <dbReference type="ARBA" id="ARBA00007185"/>
    </source>
</evidence>
<dbReference type="Pfam" id="PF00694">
    <property type="entry name" value="Aconitase_C"/>
    <property type="match status" value="1"/>
</dbReference>
<evidence type="ECO:0000256" key="6">
    <source>
        <dbReference type="ARBA" id="ARBA00019378"/>
    </source>
</evidence>
<evidence type="ECO:0000256" key="10">
    <source>
        <dbReference type="ARBA" id="ARBA00023239"/>
    </source>
</evidence>
<dbReference type="RefSeq" id="WP_258549862.1">
    <property type="nucleotide sequence ID" value="NZ_QNSF01000072.1"/>
</dbReference>
<dbReference type="InterPro" id="IPR001030">
    <property type="entry name" value="Acoase/IPM_deHydtase_lsu_aba"/>
</dbReference>
<evidence type="ECO:0000256" key="13">
    <source>
        <dbReference type="ARBA" id="ARBA00031977"/>
    </source>
</evidence>
<evidence type="ECO:0000256" key="1">
    <source>
        <dbReference type="ARBA" id="ARBA00001966"/>
    </source>
</evidence>
<dbReference type="FunFam" id="3.20.19.10:FF:000001">
    <property type="entry name" value="Aconitate hydratase"/>
    <property type="match status" value="1"/>
</dbReference>
<comment type="caution">
    <text evidence="16">The sequence shown here is derived from an EMBL/GenBank/DDBJ whole genome shotgun (WGS) entry which is preliminary data.</text>
</comment>
<dbReference type="AlphaFoldDB" id="A0A366J9Z3"/>
<dbReference type="EMBL" id="QNSF01000072">
    <property type="protein sequence ID" value="RBP83677.1"/>
    <property type="molecule type" value="Genomic_DNA"/>
</dbReference>
<dbReference type="InterPro" id="IPR015928">
    <property type="entry name" value="Aconitase/3IPM_dehydase_swvl"/>
</dbReference>
<evidence type="ECO:0000256" key="2">
    <source>
        <dbReference type="ARBA" id="ARBA00004717"/>
    </source>
</evidence>
<feature type="domain" description="Aconitase A/isopropylmalate dehydratase small subunit swivel" evidence="15">
    <location>
        <begin position="227"/>
        <end position="353"/>
    </location>
</feature>
<evidence type="ECO:0000259" key="14">
    <source>
        <dbReference type="Pfam" id="PF00330"/>
    </source>
</evidence>
<evidence type="ECO:0000256" key="12">
    <source>
        <dbReference type="ARBA" id="ARBA00031081"/>
    </source>
</evidence>
<dbReference type="SUPFAM" id="SSF53732">
    <property type="entry name" value="Aconitase iron-sulfur domain"/>
    <property type="match status" value="1"/>
</dbReference>
<dbReference type="InterPro" id="IPR015931">
    <property type="entry name" value="Acnase/IPM_dHydase_lsu_aba_1/3"/>
</dbReference>
<evidence type="ECO:0000256" key="9">
    <source>
        <dbReference type="ARBA" id="ARBA00023014"/>
    </source>
</evidence>
<proteinExistence type="inferred from homology"/>
<evidence type="ECO:0000313" key="16">
    <source>
        <dbReference type="EMBL" id="RBP83677.1"/>
    </source>
</evidence>
<organism evidence="16 17">
    <name type="scientific">Cytobacillus firmus</name>
    <name type="common">Bacillus firmus</name>
    <dbReference type="NCBI Taxonomy" id="1399"/>
    <lineage>
        <taxon>Bacteria</taxon>
        <taxon>Bacillati</taxon>
        <taxon>Bacillota</taxon>
        <taxon>Bacilli</taxon>
        <taxon>Bacillales</taxon>
        <taxon>Bacillaceae</taxon>
        <taxon>Cytobacillus</taxon>
    </lineage>
</organism>
<feature type="non-terminal residue" evidence="16">
    <location>
        <position position="1"/>
    </location>
</feature>
<comment type="similarity">
    <text evidence="3">Belongs to the aconitase/IPM isomerase family.</text>
</comment>
<dbReference type="InterPro" id="IPR036008">
    <property type="entry name" value="Aconitase_4Fe-4S_dom"/>
</dbReference>
<comment type="cofactor">
    <cofactor evidence="1">
        <name>[4Fe-4S] cluster</name>
        <dbReference type="ChEBI" id="CHEBI:49883"/>
    </cofactor>
</comment>
<evidence type="ECO:0000256" key="7">
    <source>
        <dbReference type="ARBA" id="ARBA00022723"/>
    </source>
</evidence>
<evidence type="ECO:0000256" key="11">
    <source>
        <dbReference type="ARBA" id="ARBA00023501"/>
    </source>
</evidence>
<dbReference type="Proteomes" id="UP000252731">
    <property type="component" value="Unassembled WGS sequence"/>
</dbReference>
<comment type="catalytic activity">
    <reaction evidence="11">
        <text>citrate = D-threo-isocitrate</text>
        <dbReference type="Rhea" id="RHEA:10336"/>
        <dbReference type="ChEBI" id="CHEBI:15562"/>
        <dbReference type="ChEBI" id="CHEBI:16947"/>
        <dbReference type="EC" id="4.2.1.3"/>
    </reaction>
</comment>
<feature type="domain" description="Aconitase/3-isopropylmalate dehydratase large subunit alpha/beta/alpha" evidence="14">
    <location>
        <begin position="1"/>
        <end position="97"/>
    </location>
</feature>
<dbReference type="Gene3D" id="3.20.19.10">
    <property type="entry name" value="Aconitase, domain 4"/>
    <property type="match status" value="1"/>
</dbReference>
<dbReference type="GO" id="GO:0046872">
    <property type="term" value="F:metal ion binding"/>
    <property type="evidence" value="ECO:0007669"/>
    <property type="project" value="UniProtKB-KW"/>
</dbReference>
<keyword evidence="8" id="KW-0408">Iron</keyword>
<reference evidence="16 17" key="1">
    <citation type="submission" date="2018-06" db="EMBL/GenBank/DDBJ databases">
        <title>Freshwater and sediment microbial communities from various areas in North America, analyzing microbe dynamics in response to fracking.</title>
        <authorList>
            <person name="Lamendella R."/>
        </authorList>
    </citation>
    <scope>NUCLEOTIDE SEQUENCE [LARGE SCALE GENOMIC DNA]</scope>
    <source>
        <strain evidence="16 17">14_TX</strain>
    </source>
</reference>
<dbReference type="Gene3D" id="3.30.499.10">
    <property type="entry name" value="Aconitase, domain 3"/>
    <property type="match status" value="1"/>
</dbReference>
<protein>
    <recommendedName>
        <fullName evidence="6">Aconitate hydratase A</fullName>
        <ecNumber evidence="5">4.2.1.3</ecNumber>
    </recommendedName>
    <alternativeName>
        <fullName evidence="13">Iron-responsive protein-like</fullName>
    </alternativeName>
    <alternativeName>
        <fullName evidence="12">RNA-binding protein</fullName>
    </alternativeName>
</protein>
<sequence>KTSLSPGSLVVTEYLTRAGLMPYMEKLGFNVIGYGCATCNGSSGPLIPEVEDAIQKYDLTVSSILSGNRNFEGRVHSLIKANYLASPPLVVAYALVGTLDIDLLQEPISYDQDKGPVYLKDIWPPSEEIDQIIRKHVKPELFRAKYENIFEVNERWNALQVGVNPDYQWDSDSNYIQEPPFLQNIEYEVTPMQSIRGARPLVILGDSITTDHISPAGSILVKSPAGEYLKEIGVKPNDFNTYGARRGNHEVMIRGTFANVRLRNEMVPGTEGGVTNYTPTNQVMSIYEAAMKYQEHNQPTIIIAGKEYGSGSSRDWAAKGTRLLGVKAVLAENFERIHRSNLVGMGVLPLEFPPGESWRSHGISGFETFDILNIDDHIQPRQMITILATRQDQSTFTFQAVARLDSRVEIEYYRHGGILQMMLRKFIADIN</sequence>
<keyword evidence="10" id="KW-0456">Lyase</keyword>
<dbReference type="InterPro" id="IPR044137">
    <property type="entry name" value="AcnA_IRP_Swivel"/>
</dbReference>
<name>A0A366J9Z3_CYTFI</name>
<dbReference type="Pfam" id="PF00330">
    <property type="entry name" value="Aconitase"/>
    <property type="match status" value="1"/>
</dbReference>
<accession>A0A366J9Z3</accession>
<keyword evidence="9" id="KW-0411">Iron-sulfur</keyword>
<comment type="subunit">
    <text evidence="4">Monomer.</text>
</comment>
<keyword evidence="17" id="KW-1185">Reference proteome</keyword>
<dbReference type="EC" id="4.2.1.3" evidence="5"/>
<evidence type="ECO:0000256" key="5">
    <source>
        <dbReference type="ARBA" id="ARBA00012926"/>
    </source>
</evidence>
<dbReference type="CDD" id="cd01580">
    <property type="entry name" value="AcnA_IRP_Swivel"/>
    <property type="match status" value="1"/>
</dbReference>
<dbReference type="InterPro" id="IPR006249">
    <property type="entry name" value="Aconitase/IRP2"/>
</dbReference>
<evidence type="ECO:0000259" key="15">
    <source>
        <dbReference type="Pfam" id="PF00694"/>
    </source>
</evidence>
<keyword evidence="7" id="KW-0479">Metal-binding</keyword>
<evidence type="ECO:0000313" key="17">
    <source>
        <dbReference type="Proteomes" id="UP000252731"/>
    </source>
</evidence>
<comment type="pathway">
    <text evidence="2">Carbohydrate metabolism; tricarboxylic acid cycle; isocitrate from oxaloacetate: step 2/2.</text>
</comment>
<dbReference type="SUPFAM" id="SSF52016">
    <property type="entry name" value="LeuD/IlvD-like"/>
    <property type="match status" value="1"/>
</dbReference>
<dbReference type="PANTHER" id="PTHR11670">
    <property type="entry name" value="ACONITASE/IRON-RESPONSIVE ELEMENT FAMILY MEMBER"/>
    <property type="match status" value="1"/>
</dbReference>
<evidence type="ECO:0000256" key="8">
    <source>
        <dbReference type="ARBA" id="ARBA00023004"/>
    </source>
</evidence>
<dbReference type="GO" id="GO:0006099">
    <property type="term" value="P:tricarboxylic acid cycle"/>
    <property type="evidence" value="ECO:0007669"/>
    <property type="project" value="UniProtKB-UniPathway"/>
</dbReference>
<gene>
    <name evidence="16" type="ORF">DFO70_1722</name>
</gene>
<dbReference type="GO" id="GO:0003994">
    <property type="term" value="F:aconitate hydratase activity"/>
    <property type="evidence" value="ECO:0007669"/>
    <property type="project" value="UniProtKB-EC"/>
</dbReference>
<dbReference type="GO" id="GO:0051536">
    <property type="term" value="F:iron-sulfur cluster binding"/>
    <property type="evidence" value="ECO:0007669"/>
    <property type="project" value="UniProtKB-KW"/>
</dbReference>